<keyword evidence="3" id="KW-1185">Reference proteome</keyword>
<comment type="caution">
    <text evidence="2">The sequence shown here is derived from an EMBL/GenBank/DDBJ whole genome shotgun (WGS) entry which is preliminary data.</text>
</comment>
<accession>A0A834SN20</accession>
<dbReference type="Proteomes" id="UP000634136">
    <property type="component" value="Unassembled WGS sequence"/>
</dbReference>
<feature type="region of interest" description="Disordered" evidence="1">
    <location>
        <begin position="86"/>
        <end position="149"/>
    </location>
</feature>
<feature type="compositionally biased region" description="Basic residues" evidence="1">
    <location>
        <begin position="111"/>
        <end position="147"/>
    </location>
</feature>
<reference evidence="2" key="1">
    <citation type="submission" date="2020-09" db="EMBL/GenBank/DDBJ databases">
        <title>Genome-Enabled Discovery of Anthraquinone Biosynthesis in Senna tora.</title>
        <authorList>
            <person name="Kang S.-H."/>
            <person name="Pandey R.P."/>
            <person name="Lee C.-M."/>
            <person name="Sim J.-S."/>
            <person name="Jeong J.-T."/>
            <person name="Choi B.-S."/>
            <person name="Jung M."/>
            <person name="Ginzburg D."/>
            <person name="Zhao K."/>
            <person name="Won S.Y."/>
            <person name="Oh T.-J."/>
            <person name="Yu Y."/>
            <person name="Kim N.-H."/>
            <person name="Lee O.R."/>
            <person name="Lee T.-H."/>
            <person name="Bashyal P."/>
            <person name="Kim T.-S."/>
            <person name="Lee W.-H."/>
            <person name="Kawkins C."/>
            <person name="Kim C.-K."/>
            <person name="Kim J.S."/>
            <person name="Ahn B.O."/>
            <person name="Rhee S.Y."/>
            <person name="Sohng J.K."/>
        </authorList>
    </citation>
    <scope>NUCLEOTIDE SEQUENCE</scope>
    <source>
        <tissue evidence="2">Leaf</tissue>
    </source>
</reference>
<protein>
    <submittedName>
        <fullName evidence="2">Protein LYK5</fullName>
    </submittedName>
</protein>
<evidence type="ECO:0000313" key="2">
    <source>
        <dbReference type="EMBL" id="KAF7806979.1"/>
    </source>
</evidence>
<dbReference type="EMBL" id="JAAIUW010000012">
    <property type="protein sequence ID" value="KAF7806979.1"/>
    <property type="molecule type" value="Genomic_DNA"/>
</dbReference>
<dbReference type="AlphaFoldDB" id="A0A834SN20"/>
<feature type="compositionally biased region" description="Low complexity" evidence="1">
    <location>
        <begin position="91"/>
        <end position="107"/>
    </location>
</feature>
<evidence type="ECO:0000256" key="1">
    <source>
        <dbReference type="SAM" id="MobiDB-lite"/>
    </source>
</evidence>
<evidence type="ECO:0000313" key="3">
    <source>
        <dbReference type="Proteomes" id="UP000634136"/>
    </source>
</evidence>
<sequence>MHFTTRPFDYHHIRPKDQAALIKPIRRFSQFLELKNPILIQAIRNIRHQFRLHLLRPPFPFHLPSSIEAPLPLLFILSHPHSILEQNLSVNPNPTDQHQQQPNDPQPYRQSPHRPRPIIGVSRRRSGRRRSGRRRRGIRLVQHRQSRHGNENRVEFAEIRAIRVGYSLRCRSEHRSDRGYVIRRLNDIGDHVVHAVSTLRLVRALAEHREDDVDADRQIRRDESRVHDFDGLIGREVLELVGGD</sequence>
<gene>
    <name evidence="2" type="ORF">G2W53_039140</name>
</gene>
<proteinExistence type="predicted"/>
<name>A0A834SN20_9FABA</name>
<organism evidence="2 3">
    <name type="scientific">Senna tora</name>
    <dbReference type="NCBI Taxonomy" id="362788"/>
    <lineage>
        <taxon>Eukaryota</taxon>
        <taxon>Viridiplantae</taxon>
        <taxon>Streptophyta</taxon>
        <taxon>Embryophyta</taxon>
        <taxon>Tracheophyta</taxon>
        <taxon>Spermatophyta</taxon>
        <taxon>Magnoliopsida</taxon>
        <taxon>eudicotyledons</taxon>
        <taxon>Gunneridae</taxon>
        <taxon>Pentapetalae</taxon>
        <taxon>rosids</taxon>
        <taxon>fabids</taxon>
        <taxon>Fabales</taxon>
        <taxon>Fabaceae</taxon>
        <taxon>Caesalpinioideae</taxon>
        <taxon>Cassia clade</taxon>
        <taxon>Senna</taxon>
    </lineage>
</organism>